<dbReference type="InterPro" id="IPR047216">
    <property type="entry name" value="Endonuclease_DUF559_bact"/>
</dbReference>
<keyword evidence="2" id="KW-1133">Transmembrane helix</keyword>
<dbReference type="Gene3D" id="3.30.700.10">
    <property type="entry name" value="Glycoprotein, Type 4 Pilin"/>
    <property type="match status" value="1"/>
</dbReference>
<feature type="domain" description="DUF559" evidence="3">
    <location>
        <begin position="7"/>
        <end position="114"/>
    </location>
</feature>
<dbReference type="AlphaFoldDB" id="A0A1F5NFB7"/>
<protein>
    <recommendedName>
        <fullName evidence="3">DUF559 domain-containing protein</fullName>
    </recommendedName>
</protein>
<gene>
    <name evidence="4" type="ORF">A3K06_03920</name>
</gene>
<comment type="caution">
    <text evidence="4">The sequence shown here is derived from an EMBL/GenBank/DDBJ whole genome shotgun (WGS) entry which is preliminary data.</text>
</comment>
<dbReference type="InterPro" id="IPR007569">
    <property type="entry name" value="DUF559"/>
</dbReference>
<dbReference type="EMBL" id="MFEG01000013">
    <property type="protein sequence ID" value="OGE76283.1"/>
    <property type="molecule type" value="Genomic_DNA"/>
</dbReference>
<evidence type="ECO:0000256" key="1">
    <source>
        <dbReference type="ARBA" id="ARBA00022481"/>
    </source>
</evidence>
<dbReference type="PRINTS" id="PR00813">
    <property type="entry name" value="BCTERIALGSPG"/>
</dbReference>
<evidence type="ECO:0000313" key="4">
    <source>
        <dbReference type="EMBL" id="OGE76283.1"/>
    </source>
</evidence>
<dbReference type="GO" id="GO:0015628">
    <property type="term" value="P:protein secretion by the type II secretion system"/>
    <property type="evidence" value="ECO:0007669"/>
    <property type="project" value="InterPro"/>
</dbReference>
<feature type="transmembrane region" description="Helical" evidence="2">
    <location>
        <begin position="132"/>
        <end position="157"/>
    </location>
</feature>
<dbReference type="Pfam" id="PF07963">
    <property type="entry name" value="N_methyl"/>
    <property type="match status" value="1"/>
</dbReference>
<dbReference type="NCBIfam" id="TIGR02532">
    <property type="entry name" value="IV_pilin_GFxxxE"/>
    <property type="match status" value="1"/>
</dbReference>
<sequence>MYNDTRLKTIRRKLRKSTTEAERIVWNLVRVRQVKGLKFLRQYSVGRYVLDFYCPEQRLAIEIDGGQHNEDEIKADDGKRADFLEANDIKVIRFWNNEVIENSEGVFAKLLTEITPPTPLASRGEGGKKKQLGFTLIELLVVVAIIGILSGIVLVSLNGSRKKAYLARAQEETQELAKALAFYAFDNDGEYPPDANRDLPAGLEPYLGAGDWPDGPWPGSVYDWDNWVDPDDGSPIYQVSIRFCAIGDPGSCQFPTEPWAADFDVNSAVYLCIEGACRSHLSEPIDHPGYCFNCGDN</sequence>
<dbReference type="PANTHER" id="PTHR38590:SF1">
    <property type="entry name" value="BLL0828 PROTEIN"/>
    <property type="match status" value="1"/>
</dbReference>
<keyword evidence="1" id="KW-0488">Methylation</keyword>
<dbReference type="Proteomes" id="UP000176547">
    <property type="component" value="Unassembled WGS sequence"/>
</dbReference>
<dbReference type="InterPro" id="IPR000983">
    <property type="entry name" value="Bac_GSPG_pilin"/>
</dbReference>
<dbReference type="GO" id="GO:0015627">
    <property type="term" value="C:type II protein secretion system complex"/>
    <property type="evidence" value="ECO:0007669"/>
    <property type="project" value="InterPro"/>
</dbReference>
<dbReference type="InterPro" id="IPR045584">
    <property type="entry name" value="Pilin-like"/>
</dbReference>
<accession>A0A1F5NFB7</accession>
<evidence type="ECO:0000313" key="5">
    <source>
        <dbReference type="Proteomes" id="UP000176547"/>
    </source>
</evidence>
<dbReference type="Pfam" id="PF04480">
    <property type="entry name" value="DUF559"/>
    <property type="match status" value="1"/>
</dbReference>
<dbReference type="SUPFAM" id="SSF54523">
    <property type="entry name" value="Pili subunits"/>
    <property type="match status" value="1"/>
</dbReference>
<dbReference type="CDD" id="cd01038">
    <property type="entry name" value="Endonuclease_DUF559"/>
    <property type="match status" value="1"/>
</dbReference>
<dbReference type="SUPFAM" id="SSF52980">
    <property type="entry name" value="Restriction endonuclease-like"/>
    <property type="match status" value="1"/>
</dbReference>
<dbReference type="PANTHER" id="PTHR38590">
    <property type="entry name" value="BLL0828 PROTEIN"/>
    <property type="match status" value="1"/>
</dbReference>
<proteinExistence type="predicted"/>
<name>A0A1F5NFB7_9BACT</name>
<reference evidence="4 5" key="1">
    <citation type="journal article" date="2016" name="Nat. Commun.">
        <title>Thousands of microbial genomes shed light on interconnected biogeochemical processes in an aquifer system.</title>
        <authorList>
            <person name="Anantharaman K."/>
            <person name="Brown C.T."/>
            <person name="Hug L.A."/>
            <person name="Sharon I."/>
            <person name="Castelle C.J."/>
            <person name="Probst A.J."/>
            <person name="Thomas B.C."/>
            <person name="Singh A."/>
            <person name="Wilkins M.J."/>
            <person name="Karaoz U."/>
            <person name="Brodie E.L."/>
            <person name="Williams K.H."/>
            <person name="Hubbard S.S."/>
            <person name="Banfield J.F."/>
        </authorList>
    </citation>
    <scope>NUCLEOTIDE SEQUENCE [LARGE SCALE GENOMIC DNA]</scope>
</reference>
<dbReference type="Gene3D" id="3.40.960.10">
    <property type="entry name" value="VSR Endonuclease"/>
    <property type="match status" value="1"/>
</dbReference>
<organism evidence="4 5">
    <name type="scientific">Candidatus Doudnabacteria bacterium RIFCSPHIGHO2_01_52_17</name>
    <dbReference type="NCBI Taxonomy" id="1817820"/>
    <lineage>
        <taxon>Bacteria</taxon>
        <taxon>Candidatus Doudnaibacteriota</taxon>
    </lineage>
</organism>
<keyword evidence="2" id="KW-0812">Transmembrane</keyword>
<evidence type="ECO:0000259" key="3">
    <source>
        <dbReference type="Pfam" id="PF04480"/>
    </source>
</evidence>
<dbReference type="InterPro" id="IPR012902">
    <property type="entry name" value="N_methyl_site"/>
</dbReference>
<keyword evidence="2" id="KW-0472">Membrane</keyword>
<dbReference type="InterPro" id="IPR011335">
    <property type="entry name" value="Restrct_endonuc-II-like"/>
</dbReference>
<evidence type="ECO:0000256" key="2">
    <source>
        <dbReference type="SAM" id="Phobius"/>
    </source>
</evidence>